<comment type="caution">
    <text evidence="2">The sequence shown here is derived from an EMBL/GenBank/DDBJ whole genome shotgun (WGS) entry which is preliminary data.</text>
</comment>
<reference evidence="2 3" key="1">
    <citation type="submission" date="2016-07" db="EMBL/GenBank/DDBJ databases">
        <title>Pervasive Adenine N6-methylation of Active Genes in Fungi.</title>
        <authorList>
            <consortium name="DOE Joint Genome Institute"/>
            <person name="Mondo S.J."/>
            <person name="Dannebaum R.O."/>
            <person name="Kuo R.C."/>
            <person name="Labutti K."/>
            <person name="Haridas S."/>
            <person name="Kuo A."/>
            <person name="Salamov A."/>
            <person name="Ahrendt S.R."/>
            <person name="Lipzen A."/>
            <person name="Sullivan W."/>
            <person name="Andreopoulos W.B."/>
            <person name="Clum A."/>
            <person name="Lindquist E."/>
            <person name="Daum C."/>
            <person name="Ramamoorthy G.K."/>
            <person name="Gryganskyi A."/>
            <person name="Culley D."/>
            <person name="Magnuson J.K."/>
            <person name="James T.Y."/>
            <person name="O'Malley M.A."/>
            <person name="Stajich J.E."/>
            <person name="Spatafora J.W."/>
            <person name="Visel A."/>
            <person name="Grigoriev I.V."/>
        </authorList>
    </citation>
    <scope>NUCLEOTIDE SEQUENCE [LARGE SCALE GENOMIC DNA]</scope>
    <source>
        <strain evidence="2 3">NRRL 1336</strain>
    </source>
</reference>
<feature type="transmembrane region" description="Helical" evidence="1">
    <location>
        <begin position="158"/>
        <end position="177"/>
    </location>
</feature>
<name>A0A1X2IUH2_9FUNG</name>
<dbReference type="Proteomes" id="UP000193560">
    <property type="component" value="Unassembled WGS sequence"/>
</dbReference>
<keyword evidence="3" id="KW-1185">Reference proteome</keyword>
<dbReference type="EMBL" id="MCGE01000004">
    <property type="protein sequence ID" value="ORZ22438.1"/>
    <property type="molecule type" value="Genomic_DNA"/>
</dbReference>
<feature type="transmembrane region" description="Helical" evidence="1">
    <location>
        <begin position="198"/>
        <end position="219"/>
    </location>
</feature>
<evidence type="ECO:0000313" key="2">
    <source>
        <dbReference type="EMBL" id="ORZ22438.1"/>
    </source>
</evidence>
<dbReference type="AlphaFoldDB" id="A0A1X2IUH2"/>
<keyword evidence="1" id="KW-1133">Transmembrane helix</keyword>
<keyword evidence="1" id="KW-0472">Membrane</keyword>
<gene>
    <name evidence="2" type="ORF">BCR42DRAFT_487994</name>
</gene>
<evidence type="ECO:0000256" key="1">
    <source>
        <dbReference type="SAM" id="Phobius"/>
    </source>
</evidence>
<sequence>MFDDFIYWSKWKADWDHELTRCENEFHGVWISFFSRSGRTVAFRWHVYEAFLRGADQIARHAATPRDRLLRTALTVGDIFLVWNGDIPLRSSGHSEILEWIGGVLVESTLLGKATMVFEWDACFLLSATLSIYALNNCWFGSIWIIWHPIEIIYTGRLNIVVIVFISIQTEWIGNVVKVLIFIPKKRAAAMNGWTERVFYLNLSSKMLAIVVAEAIAMMDAERFFMFFRVE</sequence>
<organism evidence="2 3">
    <name type="scientific">Absidia repens</name>
    <dbReference type="NCBI Taxonomy" id="90262"/>
    <lineage>
        <taxon>Eukaryota</taxon>
        <taxon>Fungi</taxon>
        <taxon>Fungi incertae sedis</taxon>
        <taxon>Mucoromycota</taxon>
        <taxon>Mucoromycotina</taxon>
        <taxon>Mucoromycetes</taxon>
        <taxon>Mucorales</taxon>
        <taxon>Cunninghamellaceae</taxon>
        <taxon>Absidia</taxon>
    </lineage>
</organism>
<accession>A0A1X2IUH2</accession>
<evidence type="ECO:0000313" key="3">
    <source>
        <dbReference type="Proteomes" id="UP000193560"/>
    </source>
</evidence>
<feature type="transmembrane region" description="Helical" evidence="1">
    <location>
        <begin position="123"/>
        <end position="146"/>
    </location>
</feature>
<proteinExistence type="predicted"/>
<protein>
    <submittedName>
        <fullName evidence="2">Uncharacterized protein</fullName>
    </submittedName>
</protein>
<keyword evidence="1" id="KW-0812">Transmembrane</keyword>